<feature type="region of interest" description="Disordered" evidence="1">
    <location>
        <begin position="257"/>
        <end position="291"/>
    </location>
</feature>
<accession>A0A5R9DW52</accession>
<proteinExistence type="predicted"/>
<dbReference type="EMBL" id="VBSP01000009">
    <property type="protein sequence ID" value="TLQ41871.1"/>
    <property type="molecule type" value="Genomic_DNA"/>
</dbReference>
<name>A0A5R9DW52_9LACT</name>
<feature type="region of interest" description="Disordered" evidence="1">
    <location>
        <begin position="157"/>
        <end position="220"/>
    </location>
</feature>
<feature type="compositionally biased region" description="Polar residues" evidence="1">
    <location>
        <begin position="257"/>
        <end position="276"/>
    </location>
</feature>
<dbReference type="OrthoDB" id="2136545at2"/>
<dbReference type="InterPro" id="IPR036779">
    <property type="entry name" value="LysM_dom_sf"/>
</dbReference>
<dbReference type="SUPFAM" id="SSF54106">
    <property type="entry name" value="LysM domain"/>
    <property type="match status" value="1"/>
</dbReference>
<sequence>MRNKKYLLRRKGFSVKKALLSIGVVASIGLAFSHSTDILESALANSATENVEKTQTNNVLSHPVVQNEQNAALDALINRWQEKSPEEIKEELLRQEEAGSIAYVVQWGDTLPNIASAAGLTVEQLLDLNGLSEDYHMNTADVLIGLIDNQDIHVAGAYDDDWDDDDWDDDDWDDDDWDDDDWDDDDWDDDDWDDDDWDDDDWDDDDWDDDDWDDDDRYDDDWDDDDYWLERFYNDPNNIPGHTPKTEGDIPTTIAQESEVETTQSPDQTGDSQVADTTLDELPPVDTTVTDTNNVNLDAVTQEFHNLVNQERQIMGRAS</sequence>
<dbReference type="Proteomes" id="UP000306420">
    <property type="component" value="Unassembled WGS sequence"/>
</dbReference>
<feature type="compositionally biased region" description="Acidic residues" evidence="1">
    <location>
        <begin position="158"/>
        <end position="220"/>
    </location>
</feature>
<dbReference type="Gene3D" id="3.10.350.10">
    <property type="entry name" value="LysM domain"/>
    <property type="match status" value="1"/>
</dbReference>
<comment type="caution">
    <text evidence="4">The sequence shown here is derived from an EMBL/GenBank/DDBJ whole genome shotgun (WGS) entry which is preliminary data.</text>
</comment>
<evidence type="ECO:0000256" key="1">
    <source>
        <dbReference type="SAM" id="MobiDB-lite"/>
    </source>
</evidence>
<evidence type="ECO:0000313" key="4">
    <source>
        <dbReference type="EMBL" id="TLQ41871.1"/>
    </source>
</evidence>
<feature type="signal peptide" evidence="2">
    <location>
        <begin position="1"/>
        <end position="26"/>
    </location>
</feature>
<dbReference type="Pfam" id="PF01476">
    <property type="entry name" value="LysM"/>
    <property type="match status" value="1"/>
</dbReference>
<evidence type="ECO:0000256" key="2">
    <source>
        <dbReference type="SAM" id="SignalP"/>
    </source>
</evidence>
<dbReference type="CDD" id="cd00118">
    <property type="entry name" value="LysM"/>
    <property type="match status" value="1"/>
</dbReference>
<reference evidence="4 5" key="1">
    <citation type="submission" date="2019-05" db="EMBL/GenBank/DDBJ databases">
        <title>The metagenome of a microbial culture collection derived from dairy environment covers the genomic content of the human microbiome.</title>
        <authorList>
            <person name="Roder T."/>
            <person name="Wuthrich D."/>
            <person name="Sattari Z."/>
            <person name="Von Ah U."/>
            <person name="Bar C."/>
            <person name="Ronchi F."/>
            <person name="Macpherson A.J."/>
            <person name="Ganal-Vonarburg S.C."/>
            <person name="Bruggmann R."/>
            <person name="Vergeres G."/>
        </authorList>
    </citation>
    <scope>NUCLEOTIDE SEQUENCE [LARGE SCALE GENOMIC DNA]</scope>
    <source>
        <strain evidence="4 5">FAM 24227</strain>
    </source>
</reference>
<organism evidence="4 5">
    <name type="scientific">Ruoffia tabacinasalis</name>
    <dbReference type="NCBI Taxonomy" id="87458"/>
    <lineage>
        <taxon>Bacteria</taxon>
        <taxon>Bacillati</taxon>
        <taxon>Bacillota</taxon>
        <taxon>Bacilli</taxon>
        <taxon>Lactobacillales</taxon>
        <taxon>Aerococcaceae</taxon>
        <taxon>Ruoffia</taxon>
    </lineage>
</organism>
<dbReference type="AlphaFoldDB" id="A0A5R9DW52"/>
<dbReference type="InterPro" id="IPR018392">
    <property type="entry name" value="LysM"/>
</dbReference>
<feature type="chain" id="PRO_5038819695" evidence="2">
    <location>
        <begin position="27"/>
        <end position="319"/>
    </location>
</feature>
<keyword evidence="2" id="KW-0732">Signal</keyword>
<protein>
    <submittedName>
        <fullName evidence="4">LysM peptidoglycan-binding domain-containing protein</fullName>
    </submittedName>
</protein>
<evidence type="ECO:0000313" key="5">
    <source>
        <dbReference type="Proteomes" id="UP000306420"/>
    </source>
</evidence>
<dbReference type="RefSeq" id="WP_138404129.1">
    <property type="nucleotide sequence ID" value="NZ_VBSP01000009.1"/>
</dbReference>
<feature type="domain" description="LysM" evidence="3">
    <location>
        <begin position="101"/>
        <end position="145"/>
    </location>
</feature>
<evidence type="ECO:0000259" key="3">
    <source>
        <dbReference type="PROSITE" id="PS51782"/>
    </source>
</evidence>
<dbReference type="PROSITE" id="PS51782">
    <property type="entry name" value="LYSM"/>
    <property type="match status" value="1"/>
</dbReference>
<gene>
    <name evidence="4" type="ORF">FEZ33_04115</name>
</gene>